<keyword evidence="2" id="KW-0645">Protease</keyword>
<dbReference type="PRINTS" id="PR00480">
    <property type="entry name" value="ASTACIN"/>
</dbReference>
<dbReference type="InterPro" id="IPR024079">
    <property type="entry name" value="MetalloPept_cat_dom_sf"/>
</dbReference>
<dbReference type="GO" id="GO:0046872">
    <property type="term" value="F:metal ion binding"/>
    <property type="evidence" value="ECO:0007669"/>
    <property type="project" value="UniProtKB-KW"/>
</dbReference>
<dbReference type="GO" id="GO:0006508">
    <property type="term" value="P:proteolysis"/>
    <property type="evidence" value="ECO:0007669"/>
    <property type="project" value="UniProtKB-KW"/>
</dbReference>
<evidence type="ECO:0000313" key="5">
    <source>
        <dbReference type="Proteomes" id="UP001163046"/>
    </source>
</evidence>
<dbReference type="Gene3D" id="3.40.390.10">
    <property type="entry name" value="Collagenase (Catalytic Domain)"/>
    <property type="match status" value="2"/>
</dbReference>
<dbReference type="PANTHER" id="PTHR10127:SF901">
    <property type="entry name" value="METALLOENDOPEPTIDASE"/>
    <property type="match status" value="1"/>
</dbReference>
<evidence type="ECO:0000256" key="2">
    <source>
        <dbReference type="RuleBase" id="RU361183"/>
    </source>
</evidence>
<feature type="chain" id="PRO_5041014811" description="Metalloendopeptidase" evidence="2">
    <location>
        <begin position="20"/>
        <end position="261"/>
    </location>
</feature>
<protein>
    <recommendedName>
        <fullName evidence="2">Metalloendopeptidase</fullName>
        <ecNumber evidence="2">3.4.24.-</ecNumber>
    </recommendedName>
</protein>
<keyword evidence="2" id="KW-0732">Signal</keyword>
<dbReference type="AlphaFoldDB" id="A0A9X0CKI8"/>
<comment type="caution">
    <text evidence="1">Lacks conserved residue(s) required for the propagation of feature annotation.</text>
</comment>
<sequence length="261" mass="30357">MILKSVFLLCCCLSSLIHSHPVDDVWKNERDDVIDWLLEEKIRENEERDGNLHGHIVSVNEAHEQSRRENLDEIPIEEEITAVNEDPNKRPGCQLFEGDLCLDPEDEAVVSHLIHEEDLKRNVMRDRKKLWPGNTVYYSVDGNLKHLRPKINDAINRIHGKMSQCLTLKKLVCLMEEITSRCAKEMGKEKNFQKYEHGKLDALNLPYDYDSIMHYDRYLYSKGGRRPTIIARGQMWKKLGGQLRGTLTNNDVKEIRALYGC</sequence>
<dbReference type="EMBL" id="MU827308">
    <property type="protein sequence ID" value="KAJ7361837.1"/>
    <property type="molecule type" value="Genomic_DNA"/>
</dbReference>
<keyword evidence="5" id="KW-1185">Reference proteome</keyword>
<reference evidence="4" key="1">
    <citation type="submission" date="2023-01" db="EMBL/GenBank/DDBJ databases">
        <title>Genome assembly of the deep-sea coral Lophelia pertusa.</title>
        <authorList>
            <person name="Herrera S."/>
            <person name="Cordes E."/>
        </authorList>
    </citation>
    <scope>NUCLEOTIDE SEQUENCE</scope>
    <source>
        <strain evidence="4">USNM1676648</strain>
        <tissue evidence="4">Polyp</tissue>
    </source>
</reference>
<dbReference type="PANTHER" id="PTHR10127">
    <property type="entry name" value="DISCOIDIN, CUB, EGF, LAMININ , AND ZINC METALLOPROTEASE DOMAIN CONTAINING"/>
    <property type="match status" value="1"/>
</dbReference>
<evidence type="ECO:0000256" key="1">
    <source>
        <dbReference type="PROSITE-ProRule" id="PRU01211"/>
    </source>
</evidence>
<evidence type="ECO:0000259" key="3">
    <source>
        <dbReference type="PROSITE" id="PS51864"/>
    </source>
</evidence>
<keyword evidence="2" id="KW-0862">Zinc</keyword>
<dbReference type="Proteomes" id="UP001163046">
    <property type="component" value="Unassembled WGS sequence"/>
</dbReference>
<feature type="domain" description="Peptidase M12A" evidence="3">
    <location>
        <begin position="187"/>
        <end position="261"/>
    </location>
</feature>
<proteinExistence type="predicted"/>
<dbReference type="OrthoDB" id="5957954at2759"/>
<evidence type="ECO:0000313" key="4">
    <source>
        <dbReference type="EMBL" id="KAJ7361837.1"/>
    </source>
</evidence>
<comment type="cofactor">
    <cofactor evidence="2">
        <name>Zn(2+)</name>
        <dbReference type="ChEBI" id="CHEBI:29105"/>
    </cofactor>
    <text evidence="2">Binds 1 zinc ion per subunit.</text>
</comment>
<dbReference type="PROSITE" id="PS51864">
    <property type="entry name" value="ASTACIN"/>
    <property type="match status" value="1"/>
</dbReference>
<accession>A0A9X0CKI8</accession>
<dbReference type="SUPFAM" id="SSF55486">
    <property type="entry name" value="Metalloproteases ('zincins'), catalytic domain"/>
    <property type="match status" value="1"/>
</dbReference>
<keyword evidence="2" id="KW-0479">Metal-binding</keyword>
<dbReference type="GO" id="GO:0004222">
    <property type="term" value="F:metalloendopeptidase activity"/>
    <property type="evidence" value="ECO:0007669"/>
    <property type="project" value="UniProtKB-UniRule"/>
</dbReference>
<comment type="caution">
    <text evidence="4">The sequence shown here is derived from an EMBL/GenBank/DDBJ whole genome shotgun (WGS) entry which is preliminary data.</text>
</comment>
<organism evidence="4 5">
    <name type="scientific">Desmophyllum pertusum</name>
    <dbReference type="NCBI Taxonomy" id="174260"/>
    <lineage>
        <taxon>Eukaryota</taxon>
        <taxon>Metazoa</taxon>
        <taxon>Cnidaria</taxon>
        <taxon>Anthozoa</taxon>
        <taxon>Hexacorallia</taxon>
        <taxon>Scleractinia</taxon>
        <taxon>Caryophylliina</taxon>
        <taxon>Caryophylliidae</taxon>
        <taxon>Desmophyllum</taxon>
    </lineage>
</organism>
<dbReference type="Pfam" id="PF01400">
    <property type="entry name" value="Astacin"/>
    <property type="match status" value="1"/>
</dbReference>
<keyword evidence="2" id="KW-0378">Hydrolase</keyword>
<keyword evidence="2" id="KW-0482">Metalloprotease</keyword>
<gene>
    <name evidence="4" type="ORF">OS493_014479</name>
</gene>
<name>A0A9X0CKI8_9CNID</name>
<feature type="signal peptide" evidence="2">
    <location>
        <begin position="1"/>
        <end position="19"/>
    </location>
</feature>
<dbReference type="EC" id="3.4.24.-" evidence="2"/>
<dbReference type="InterPro" id="IPR001506">
    <property type="entry name" value="Peptidase_M12A"/>
</dbReference>